<name>A0A922IYY1_CARIL</name>
<proteinExistence type="predicted"/>
<accession>A0A922IYY1</accession>
<protein>
    <recommendedName>
        <fullName evidence="3">Pentatricopeptide repeat-containing protein</fullName>
    </recommendedName>
</protein>
<organism evidence="1 2">
    <name type="scientific">Carya illinoinensis</name>
    <name type="common">Pecan</name>
    <dbReference type="NCBI Taxonomy" id="32201"/>
    <lineage>
        <taxon>Eukaryota</taxon>
        <taxon>Viridiplantae</taxon>
        <taxon>Streptophyta</taxon>
        <taxon>Embryophyta</taxon>
        <taxon>Tracheophyta</taxon>
        <taxon>Spermatophyta</taxon>
        <taxon>Magnoliopsida</taxon>
        <taxon>eudicotyledons</taxon>
        <taxon>Gunneridae</taxon>
        <taxon>Pentapetalae</taxon>
        <taxon>rosids</taxon>
        <taxon>fabids</taxon>
        <taxon>Fagales</taxon>
        <taxon>Juglandaceae</taxon>
        <taxon>Carya</taxon>
    </lineage>
</organism>
<dbReference type="EMBL" id="CM031835">
    <property type="protein sequence ID" value="KAG6686574.1"/>
    <property type="molecule type" value="Genomic_DNA"/>
</dbReference>
<dbReference type="AlphaFoldDB" id="A0A922IYY1"/>
<gene>
    <name evidence="1" type="ORF">I3842_11G027000</name>
</gene>
<evidence type="ECO:0008006" key="3">
    <source>
        <dbReference type="Google" id="ProtNLM"/>
    </source>
</evidence>
<dbReference type="Proteomes" id="UP000811246">
    <property type="component" value="Chromosome 11"/>
</dbReference>
<evidence type="ECO:0000313" key="2">
    <source>
        <dbReference type="Proteomes" id="UP000811246"/>
    </source>
</evidence>
<evidence type="ECO:0000313" key="1">
    <source>
        <dbReference type="EMBL" id="KAG6686574.1"/>
    </source>
</evidence>
<sequence length="197" mass="22665">MTSSANKLIREYVEDGLYGSAIKLCLGMIERCSPADEFSIFAYLIKADVGISKLDKFKQIHSLSNFSNMHYNNCGGASNPCLNRNEIMRRVLCRNWLLFSDGCVFKHLRSPLCTVGWFMMFSQLRMLGHYTRFTRTLSHEHAFDRPYALVYMYVVFGHSDNCYCNCGGQQECLHCCCRQSKIKFKTFELLSGTLLHS</sequence>
<comment type="caution">
    <text evidence="1">The sequence shown here is derived from an EMBL/GenBank/DDBJ whole genome shotgun (WGS) entry which is preliminary data.</text>
</comment>
<reference evidence="1" key="1">
    <citation type="submission" date="2021-01" db="EMBL/GenBank/DDBJ databases">
        <authorList>
            <person name="Lovell J.T."/>
            <person name="Bentley N."/>
            <person name="Bhattarai G."/>
            <person name="Jenkins J.W."/>
            <person name="Sreedasyam A."/>
            <person name="Alarcon Y."/>
            <person name="Bock C."/>
            <person name="Boston L."/>
            <person name="Carlson J."/>
            <person name="Cervantes K."/>
            <person name="Clermont K."/>
            <person name="Krom N."/>
            <person name="Kubenka K."/>
            <person name="Mamidi S."/>
            <person name="Mattison C."/>
            <person name="Monteros M."/>
            <person name="Pisani C."/>
            <person name="Plott C."/>
            <person name="Rajasekar S."/>
            <person name="Rhein H.S."/>
            <person name="Rohla C."/>
            <person name="Song M."/>
            <person name="Hilaire R.S."/>
            <person name="Shu S."/>
            <person name="Wells L."/>
            <person name="Wang X."/>
            <person name="Webber J."/>
            <person name="Heerema R.J."/>
            <person name="Klein P."/>
            <person name="Conner P."/>
            <person name="Grauke L."/>
            <person name="Grimwood J."/>
            <person name="Schmutz J."/>
            <person name="Randall J.J."/>
        </authorList>
    </citation>
    <scope>NUCLEOTIDE SEQUENCE</scope>
    <source>
        <tissue evidence="1">Leaf</tissue>
    </source>
</reference>